<dbReference type="InterPro" id="IPR045340">
    <property type="entry name" value="DUF6533"/>
</dbReference>
<reference evidence="3" key="1">
    <citation type="journal article" date="2020" name="New Phytol.">
        <title>Comparative genomics reveals dynamic genome evolution in host specialist ectomycorrhizal fungi.</title>
        <authorList>
            <person name="Lofgren L.A."/>
            <person name="Nguyen N.H."/>
            <person name="Vilgalys R."/>
            <person name="Ruytinx J."/>
            <person name="Liao H.L."/>
            <person name="Branco S."/>
            <person name="Kuo A."/>
            <person name="LaButti K."/>
            <person name="Lipzen A."/>
            <person name="Andreopoulos W."/>
            <person name="Pangilinan J."/>
            <person name="Riley R."/>
            <person name="Hundley H."/>
            <person name="Na H."/>
            <person name="Barry K."/>
            <person name="Grigoriev I.V."/>
            <person name="Stajich J.E."/>
            <person name="Kennedy P.G."/>
        </authorList>
    </citation>
    <scope>NUCLEOTIDE SEQUENCE</scope>
    <source>
        <strain evidence="3">DOB743</strain>
    </source>
</reference>
<evidence type="ECO:0000313" key="3">
    <source>
        <dbReference type="EMBL" id="KAG1779128.1"/>
    </source>
</evidence>
<dbReference type="AlphaFoldDB" id="A0A9P6ZZ95"/>
<keyword evidence="1" id="KW-0812">Transmembrane</keyword>
<dbReference type="Proteomes" id="UP000714275">
    <property type="component" value="Unassembled WGS sequence"/>
</dbReference>
<gene>
    <name evidence="3" type="ORF">EV702DRAFT_1090472</name>
</gene>
<name>A0A9P6ZZ95_9AGAM</name>
<accession>A0A9P6ZZ95</accession>
<dbReference type="OrthoDB" id="2692685at2759"/>
<organism evidence="3 4">
    <name type="scientific">Suillus placidus</name>
    <dbReference type="NCBI Taxonomy" id="48579"/>
    <lineage>
        <taxon>Eukaryota</taxon>
        <taxon>Fungi</taxon>
        <taxon>Dikarya</taxon>
        <taxon>Basidiomycota</taxon>
        <taxon>Agaricomycotina</taxon>
        <taxon>Agaricomycetes</taxon>
        <taxon>Agaricomycetidae</taxon>
        <taxon>Boletales</taxon>
        <taxon>Suillineae</taxon>
        <taxon>Suillaceae</taxon>
        <taxon>Suillus</taxon>
    </lineage>
</organism>
<evidence type="ECO:0000259" key="2">
    <source>
        <dbReference type="Pfam" id="PF20151"/>
    </source>
</evidence>
<feature type="domain" description="DUF6533" evidence="2">
    <location>
        <begin position="22"/>
        <end position="66"/>
    </location>
</feature>
<dbReference type="EMBL" id="JABBWD010000013">
    <property type="protein sequence ID" value="KAG1779128.1"/>
    <property type="molecule type" value="Genomic_DNA"/>
</dbReference>
<proteinExistence type="predicted"/>
<dbReference type="Pfam" id="PF20151">
    <property type="entry name" value="DUF6533"/>
    <property type="match status" value="1"/>
</dbReference>
<keyword evidence="1" id="KW-1133">Transmembrane helix</keyword>
<protein>
    <recommendedName>
        <fullName evidence="2">DUF6533 domain-containing protein</fullName>
    </recommendedName>
</protein>
<evidence type="ECO:0000313" key="4">
    <source>
        <dbReference type="Proteomes" id="UP000714275"/>
    </source>
</evidence>
<comment type="caution">
    <text evidence="3">The sequence shown here is derived from an EMBL/GenBank/DDBJ whole genome shotgun (WGS) entry which is preliminary data.</text>
</comment>
<feature type="transmembrane region" description="Helical" evidence="1">
    <location>
        <begin position="20"/>
        <end position="40"/>
    </location>
</feature>
<sequence>MTVVSNDPMSWPLIDSYLLSSYFSVACFTVVVYDWALTFGQEFELIWRQRWSHTTILYLSVRYAGIPYAVYVCKAY</sequence>
<keyword evidence="4" id="KW-1185">Reference proteome</keyword>
<keyword evidence="1" id="KW-0472">Membrane</keyword>
<evidence type="ECO:0000256" key="1">
    <source>
        <dbReference type="SAM" id="Phobius"/>
    </source>
</evidence>